<evidence type="ECO:0000313" key="1">
    <source>
        <dbReference type="EMBL" id="KAH7990433.1"/>
    </source>
</evidence>
<name>A0ACB8EDK8_9SAUR</name>
<gene>
    <name evidence="1" type="ORF">K3G42_007106</name>
</gene>
<organism evidence="1 2">
    <name type="scientific">Sphaerodactylus townsendi</name>
    <dbReference type="NCBI Taxonomy" id="933632"/>
    <lineage>
        <taxon>Eukaryota</taxon>
        <taxon>Metazoa</taxon>
        <taxon>Chordata</taxon>
        <taxon>Craniata</taxon>
        <taxon>Vertebrata</taxon>
        <taxon>Euteleostomi</taxon>
        <taxon>Lepidosauria</taxon>
        <taxon>Squamata</taxon>
        <taxon>Bifurcata</taxon>
        <taxon>Gekkota</taxon>
        <taxon>Sphaerodactylidae</taxon>
        <taxon>Sphaerodactylus</taxon>
    </lineage>
</organism>
<protein>
    <submittedName>
        <fullName evidence="1">Uncharacterized protein</fullName>
    </submittedName>
</protein>
<reference evidence="1" key="1">
    <citation type="submission" date="2021-08" db="EMBL/GenBank/DDBJ databases">
        <title>The first chromosome-level gecko genome reveals the dynamic sex chromosomes of Neotropical dwarf geckos (Sphaerodactylidae: Sphaerodactylus).</title>
        <authorList>
            <person name="Pinto B.J."/>
            <person name="Keating S.E."/>
            <person name="Gamble T."/>
        </authorList>
    </citation>
    <scope>NUCLEOTIDE SEQUENCE</scope>
    <source>
        <strain evidence="1">TG3544</strain>
    </source>
</reference>
<keyword evidence="2" id="KW-1185">Reference proteome</keyword>
<comment type="caution">
    <text evidence="1">The sequence shown here is derived from an EMBL/GenBank/DDBJ whole genome shotgun (WGS) entry which is preliminary data.</text>
</comment>
<dbReference type="Proteomes" id="UP000827872">
    <property type="component" value="Linkage Group LG16"/>
</dbReference>
<proteinExistence type="predicted"/>
<dbReference type="EMBL" id="CM037629">
    <property type="protein sequence ID" value="KAH7990433.1"/>
    <property type="molecule type" value="Genomic_DNA"/>
</dbReference>
<evidence type="ECO:0000313" key="2">
    <source>
        <dbReference type="Proteomes" id="UP000827872"/>
    </source>
</evidence>
<sequence length="294" mass="31467">MSNGTQPSKLSPNTVAQEMIQGYQKAPNTGVLMDEGSLQVEDYSGLCLLKPSSLVLLNGVSDNLKNYQGGQNGSWDNSHLGTKESFPWHITVLKDGDPVCQGSMVTEKWVLSIASCVTSSNVSSYSIQFGGAEKRARRGDGYSVAEIIPHGSKSQEDLVLIRLARSAPISPFVHPICLPDLTRVAPAGTRCQSLGSKENGDSDILQWTVTSASGCLLHSSSSTSVCAQMNDLTKKTQMTAGGPFVCPGENEQLYLEGVVPSATENQNKPMNTQQPAIFARVAPLVPWIKSQVLP</sequence>
<accession>A0ACB8EDK8</accession>